<comment type="caution">
    <text evidence="4">The sequence shown here is derived from an EMBL/GenBank/DDBJ whole genome shotgun (WGS) entry which is preliminary data.</text>
</comment>
<protein>
    <submittedName>
        <fullName evidence="4">Lytic murein transglycosylase</fullName>
    </submittedName>
</protein>
<dbReference type="InterPro" id="IPR011970">
    <property type="entry name" value="MltB_2"/>
</dbReference>
<dbReference type="Gene3D" id="1.10.8.350">
    <property type="entry name" value="Bacterial muramidase"/>
    <property type="match status" value="1"/>
</dbReference>
<dbReference type="RefSeq" id="WP_258293040.1">
    <property type="nucleotide sequence ID" value="NZ_JANKJG010000001.1"/>
</dbReference>
<dbReference type="InterPro" id="IPR036365">
    <property type="entry name" value="PGBD-like_sf"/>
</dbReference>
<feature type="domain" description="Peptidoglycan binding-like" evidence="2">
    <location>
        <begin position="376"/>
        <end position="430"/>
    </location>
</feature>
<name>A0ABT1YWU9_9RHOB</name>
<proteinExistence type="predicted"/>
<dbReference type="InterPro" id="IPR002477">
    <property type="entry name" value="Peptidoglycan-bd-like"/>
</dbReference>
<organism evidence="4 5">
    <name type="scientific">Pseudosulfitobacter koreensis</name>
    <dbReference type="NCBI Taxonomy" id="2968472"/>
    <lineage>
        <taxon>Bacteria</taxon>
        <taxon>Pseudomonadati</taxon>
        <taxon>Pseudomonadota</taxon>
        <taxon>Alphaproteobacteria</taxon>
        <taxon>Rhodobacterales</taxon>
        <taxon>Roseobacteraceae</taxon>
        <taxon>Pseudosulfitobacter</taxon>
    </lineage>
</organism>
<evidence type="ECO:0000259" key="2">
    <source>
        <dbReference type="Pfam" id="PF01471"/>
    </source>
</evidence>
<dbReference type="NCBIfam" id="TIGR02283">
    <property type="entry name" value="MltB_2"/>
    <property type="match status" value="1"/>
</dbReference>
<feature type="region of interest" description="Disordered" evidence="1">
    <location>
        <begin position="25"/>
        <end position="46"/>
    </location>
</feature>
<dbReference type="Pfam" id="PF01471">
    <property type="entry name" value="PG_binding_1"/>
    <property type="match status" value="1"/>
</dbReference>
<dbReference type="SUPFAM" id="SSF47090">
    <property type="entry name" value="PGBD-like"/>
    <property type="match status" value="1"/>
</dbReference>
<dbReference type="PANTHER" id="PTHR30163">
    <property type="entry name" value="MEMBRANE-BOUND LYTIC MUREIN TRANSGLYCOSYLASE B"/>
    <property type="match status" value="1"/>
</dbReference>
<accession>A0ABT1YWU9</accession>
<evidence type="ECO:0000313" key="5">
    <source>
        <dbReference type="Proteomes" id="UP001165396"/>
    </source>
</evidence>
<reference evidence="4" key="1">
    <citation type="submission" date="2022-07" db="EMBL/GenBank/DDBJ databases">
        <title>Pseudosulfitobacter sp. strain AP-MA-4, whole genome sequence.</title>
        <authorList>
            <person name="Jiang Y."/>
        </authorList>
    </citation>
    <scope>NUCLEOTIDE SEQUENCE</scope>
    <source>
        <strain evidence="4">AP-MA-4</strain>
    </source>
</reference>
<dbReference type="SUPFAM" id="SSF53955">
    <property type="entry name" value="Lysozyme-like"/>
    <property type="match status" value="1"/>
</dbReference>
<dbReference type="Gene3D" id="1.10.101.10">
    <property type="entry name" value="PGBD-like superfamily/PGBD"/>
    <property type="match status" value="1"/>
</dbReference>
<evidence type="ECO:0000259" key="3">
    <source>
        <dbReference type="Pfam" id="PF13406"/>
    </source>
</evidence>
<dbReference type="InterPro" id="IPR043426">
    <property type="entry name" value="MltB-like"/>
</dbReference>
<dbReference type="InterPro" id="IPR023346">
    <property type="entry name" value="Lysozyme-like_dom_sf"/>
</dbReference>
<feature type="domain" description="Transglycosylase SLT" evidence="3">
    <location>
        <begin position="64"/>
        <end position="354"/>
    </location>
</feature>
<dbReference type="Proteomes" id="UP001165396">
    <property type="component" value="Unassembled WGS sequence"/>
</dbReference>
<gene>
    <name evidence="4" type="ORF">NTA49_02350</name>
</gene>
<evidence type="ECO:0000256" key="1">
    <source>
        <dbReference type="SAM" id="MobiDB-lite"/>
    </source>
</evidence>
<dbReference type="Pfam" id="PF13406">
    <property type="entry name" value="SLT_2"/>
    <property type="match status" value="1"/>
</dbReference>
<dbReference type="PANTHER" id="PTHR30163:SF8">
    <property type="entry name" value="LYTIC MUREIN TRANSGLYCOSYLASE"/>
    <property type="match status" value="1"/>
</dbReference>
<keyword evidence="5" id="KW-1185">Reference proteome</keyword>
<dbReference type="InterPro" id="IPR036366">
    <property type="entry name" value="PGBDSf"/>
</dbReference>
<sequence length="433" mass="46782">MRYIALTAAALGTFLGGPLKADDPVEGSARPVLRPQPAASAKDTTVAPVPVADADAQAQSNADFQRWIEAFYPRAVAKGIRQATLDRAFDGVSYDVDVVRRDRNQSEFTKTIWEYLDTAVSDVRIANGQTALRDNSAALDRIEAAYGVDKHVVTAIWGLESAYGGFRGSNNTVQSLATLAYDARRSAFFEEQLLAALAILENGDVPASRMNGSWAGAMGHTQFMPTSYLAHAVDFTKDGKRDIWSDDPTDALASTAAYLKHHGWQTGMPWGVEVTLPEGFDYTQADRDITRLPSVWARMGVAGVGGAVPDHGPAAILLPAGSRGVAFLVFENFKAIEAYNSADAYVIGVGHLADRIRGGAGFRADWPLGDRALSYDERIELQERLTAQGFDTQKIDAKIGPLTVAAVRRFQVSKGMVPDGYASLRLLERLRGG</sequence>
<dbReference type="InterPro" id="IPR031304">
    <property type="entry name" value="SLT_2"/>
</dbReference>
<dbReference type="EMBL" id="JANKJG010000001">
    <property type="protein sequence ID" value="MCR8825370.1"/>
    <property type="molecule type" value="Genomic_DNA"/>
</dbReference>
<dbReference type="CDD" id="cd13399">
    <property type="entry name" value="Slt35-like"/>
    <property type="match status" value="1"/>
</dbReference>
<evidence type="ECO:0000313" key="4">
    <source>
        <dbReference type="EMBL" id="MCR8825370.1"/>
    </source>
</evidence>
<dbReference type="Gene3D" id="1.10.530.10">
    <property type="match status" value="1"/>
</dbReference>